<feature type="region of interest" description="Disordered" evidence="1">
    <location>
        <begin position="106"/>
        <end position="130"/>
    </location>
</feature>
<keyword evidence="2" id="KW-0966">Cell projection</keyword>
<dbReference type="RefSeq" id="WP_007290210.1">
    <property type="nucleotide sequence ID" value="NZ_AAWL01000021.1"/>
</dbReference>
<dbReference type="AlphaFoldDB" id="A1HT60"/>
<dbReference type="eggNOG" id="ENOG5032TKA">
    <property type="taxonomic scope" value="Bacteria"/>
</dbReference>
<evidence type="ECO:0000313" key="2">
    <source>
        <dbReference type="EMBL" id="EAX46822.1"/>
    </source>
</evidence>
<evidence type="ECO:0000313" key="3">
    <source>
        <dbReference type="Proteomes" id="UP000005139"/>
    </source>
</evidence>
<keyword evidence="2" id="KW-0969">Cilium</keyword>
<gene>
    <name evidence="2" type="ORF">TcarDRAFT_0786</name>
</gene>
<reference evidence="2 3" key="2">
    <citation type="submission" date="2007-01" db="EMBL/GenBank/DDBJ databases">
        <title>Sequencing of the draft genome and assembly of Thermosinus carboxydivorans Nor1.</title>
        <authorList>
            <consortium name="US DOE Joint Genome Institute (JGI-PGF)"/>
            <person name="Copeland A."/>
            <person name="Lucas S."/>
            <person name="Lapidus A."/>
            <person name="Barry K."/>
            <person name="Glavina del Rio T."/>
            <person name="Dalin E."/>
            <person name="Tice H."/>
            <person name="Bruce D."/>
            <person name="Pitluck S."/>
            <person name="Richardson P."/>
        </authorList>
    </citation>
    <scope>NUCLEOTIDE SEQUENCE [LARGE SCALE GENOMIC DNA]</scope>
    <source>
        <strain evidence="2 3">Nor1</strain>
    </source>
</reference>
<organism evidence="2 3">
    <name type="scientific">Thermosinus carboxydivorans Nor1</name>
    <dbReference type="NCBI Taxonomy" id="401526"/>
    <lineage>
        <taxon>Bacteria</taxon>
        <taxon>Bacillati</taxon>
        <taxon>Bacillota</taxon>
        <taxon>Negativicutes</taxon>
        <taxon>Selenomonadales</taxon>
        <taxon>Sporomusaceae</taxon>
        <taxon>Thermosinus</taxon>
    </lineage>
</organism>
<dbReference type="EMBL" id="AAWL01000021">
    <property type="protein sequence ID" value="EAX46822.1"/>
    <property type="molecule type" value="Genomic_DNA"/>
</dbReference>
<dbReference type="OrthoDB" id="1739831at2"/>
<sequence>MALKHCPDCGKLFVDNPAGICPECYRKQEEDELKVADYLREVKRASLEEIHQATGVKHKIIMRMIKAGRIIIGAEVSYPCEVCGEPITRGRVCAKCSRNILEQLPPEKKEEPAAGQDRSRMYTKDIFKRE</sequence>
<evidence type="ECO:0000256" key="1">
    <source>
        <dbReference type="SAM" id="MobiDB-lite"/>
    </source>
</evidence>
<reference evidence="2 3" key="1">
    <citation type="submission" date="2007-01" db="EMBL/GenBank/DDBJ databases">
        <title>Annotation of the draft genome assembly of Thermosinus carboxydivorans Nor1.</title>
        <authorList>
            <consortium name="US DOE Joint Genome Institute (JGI-ORNL)"/>
            <person name="Larimer F."/>
            <person name="Land M."/>
            <person name="Hauser L."/>
        </authorList>
    </citation>
    <scope>NUCLEOTIDE SEQUENCE [LARGE SCALE GENOMIC DNA]</scope>
    <source>
        <strain evidence="2 3">Nor1</strain>
    </source>
</reference>
<accession>A1HT60</accession>
<protein>
    <submittedName>
        <fullName evidence="2">Flagellar protein</fullName>
    </submittedName>
</protein>
<name>A1HT60_9FIRM</name>
<keyword evidence="2" id="KW-0282">Flagellum</keyword>
<comment type="caution">
    <text evidence="2">The sequence shown here is derived from an EMBL/GenBank/DDBJ whole genome shotgun (WGS) entry which is preliminary data.</text>
</comment>
<dbReference type="Proteomes" id="UP000005139">
    <property type="component" value="Unassembled WGS sequence"/>
</dbReference>
<proteinExistence type="predicted"/>
<keyword evidence="3" id="KW-1185">Reference proteome</keyword>